<evidence type="ECO:0000256" key="3">
    <source>
        <dbReference type="ARBA" id="ARBA00022553"/>
    </source>
</evidence>
<dbReference type="Pfam" id="PF00072">
    <property type="entry name" value="Response_reg"/>
    <property type="match status" value="1"/>
</dbReference>
<dbReference type="SUPFAM" id="SSF52172">
    <property type="entry name" value="CheY-like"/>
    <property type="match status" value="1"/>
</dbReference>
<reference evidence="12 13" key="1">
    <citation type="submission" date="2021-01" db="EMBL/GenBank/DDBJ databases">
        <title>Complete genome sequence of Pantoea eucrina OB49, a heavy metal tolerant bacterium with PGPR potential isolated from wheat in Algeria.</title>
        <authorList>
            <person name="Lekired A."/>
            <person name="Ouzari I.H."/>
        </authorList>
    </citation>
    <scope>NUCLEOTIDE SEQUENCE [LARGE SCALE GENOMIC DNA]</scope>
    <source>
        <strain evidence="12 13">OB49</strain>
    </source>
</reference>
<evidence type="ECO:0000256" key="10">
    <source>
        <dbReference type="PROSITE-ProRule" id="PRU00169"/>
    </source>
</evidence>
<keyword evidence="7 9" id="KW-0010">Activator</keyword>
<evidence type="ECO:0000256" key="8">
    <source>
        <dbReference type="ARBA" id="ARBA00023163"/>
    </source>
</evidence>
<keyword evidence="8 9" id="KW-0804">Transcription</keyword>
<comment type="caution">
    <text evidence="12">The sequence shown here is derived from an EMBL/GenBank/DDBJ whole genome shotgun (WGS) entry which is preliminary data.</text>
</comment>
<dbReference type="RefSeq" id="WP_039383949.1">
    <property type="nucleotide sequence ID" value="NZ_CP083448.1"/>
</dbReference>
<evidence type="ECO:0000256" key="4">
    <source>
        <dbReference type="ARBA" id="ARBA00023012"/>
    </source>
</evidence>
<evidence type="ECO:0000256" key="1">
    <source>
        <dbReference type="ARBA" id="ARBA00004496"/>
    </source>
</evidence>
<evidence type="ECO:0000256" key="5">
    <source>
        <dbReference type="ARBA" id="ARBA00023015"/>
    </source>
</evidence>
<keyword evidence="5 9" id="KW-0805">Transcription regulation</keyword>
<dbReference type="PANTHER" id="PTHR45526">
    <property type="entry name" value="TRANSCRIPTIONAL REGULATORY PROTEIN DPIA"/>
    <property type="match status" value="1"/>
</dbReference>
<organism evidence="12 13">
    <name type="scientific">Pantoea eucrina</name>
    <dbReference type="NCBI Taxonomy" id="472693"/>
    <lineage>
        <taxon>Bacteria</taxon>
        <taxon>Pseudomonadati</taxon>
        <taxon>Pseudomonadota</taxon>
        <taxon>Gammaproteobacteria</taxon>
        <taxon>Enterobacterales</taxon>
        <taxon>Erwiniaceae</taxon>
        <taxon>Pantoea</taxon>
    </lineage>
</organism>
<proteinExistence type="predicted"/>
<dbReference type="PIRSF" id="PIRSF006171">
    <property type="entry name" value="RR_citrat_malat"/>
    <property type="match status" value="1"/>
</dbReference>
<evidence type="ECO:0000256" key="7">
    <source>
        <dbReference type="ARBA" id="ARBA00023159"/>
    </source>
</evidence>
<keyword evidence="13" id="KW-1185">Reference proteome</keyword>
<sequence length="239" mass="27352">MINVLVVDDDAMVAELNRSFIGQVPGFNCCGTAATLQQARDFLFNSDTPIDLLLLDIYMQQENGLDLLPELRKAQSPTEVIIISSAADAENIKTSLHYGVVDYLIKPFQFPRFEEALTSWQQKKSLMDNHQHYQQSDVDLLIHGNPATHHDNKRLPKGLTPQTLRTLCQWIDAHPAQEFSTDELAAEVNISRVSCRKYLIWLAQINILFTSIHYGATGRPVYRYRLQPEYRSLLQQYCQ</sequence>
<evidence type="ECO:0000313" key="12">
    <source>
        <dbReference type="EMBL" id="MBM0746350.1"/>
    </source>
</evidence>
<dbReference type="InterPro" id="IPR001789">
    <property type="entry name" value="Sig_transdc_resp-reg_receiver"/>
</dbReference>
<dbReference type="NCBIfam" id="NF007750">
    <property type="entry name" value="PRK10430.1"/>
    <property type="match status" value="1"/>
</dbReference>
<dbReference type="PANTHER" id="PTHR45526:SF1">
    <property type="entry name" value="TRANSCRIPTIONAL REGULATORY PROTEIN DCUR-RELATED"/>
    <property type="match status" value="1"/>
</dbReference>
<protein>
    <recommendedName>
        <fullName evidence="9">Transcriptional regulatory protein</fullName>
    </recommendedName>
</protein>
<keyword evidence="2 9" id="KW-0963">Cytoplasm</keyword>
<name>A0ABS1Z1R2_9GAMM</name>
<gene>
    <name evidence="12" type="primary">dcuR</name>
    <name evidence="12" type="ORF">JJB79_02775</name>
</gene>
<dbReference type="PROSITE" id="PS50110">
    <property type="entry name" value="RESPONSE_REGULATORY"/>
    <property type="match status" value="1"/>
</dbReference>
<dbReference type="InterPro" id="IPR024187">
    <property type="entry name" value="Sig_transdc_resp-reg_cit/mal"/>
</dbReference>
<comment type="subcellular location">
    <subcellularLocation>
        <location evidence="1 9">Cytoplasm</location>
    </subcellularLocation>
</comment>
<dbReference type="InterPro" id="IPR051271">
    <property type="entry name" value="2C-system_Tx_regulators"/>
</dbReference>
<evidence type="ECO:0000256" key="2">
    <source>
        <dbReference type="ARBA" id="ARBA00022490"/>
    </source>
</evidence>
<feature type="domain" description="Response regulatory" evidence="11">
    <location>
        <begin position="3"/>
        <end position="121"/>
    </location>
</feature>
<dbReference type="EMBL" id="JAFCXS010000001">
    <property type="protein sequence ID" value="MBM0746350.1"/>
    <property type="molecule type" value="Genomic_DNA"/>
</dbReference>
<dbReference type="Proteomes" id="UP000809137">
    <property type="component" value="Unassembled WGS sequence"/>
</dbReference>
<dbReference type="CDD" id="cd19925">
    <property type="entry name" value="REC_citrate_TCS"/>
    <property type="match status" value="1"/>
</dbReference>
<keyword evidence="3 10" id="KW-0597">Phosphoprotein</keyword>
<evidence type="ECO:0000256" key="9">
    <source>
        <dbReference type="PIRNR" id="PIRNR006171"/>
    </source>
</evidence>
<accession>A0ABS1Z1R2</accession>
<evidence type="ECO:0000313" key="13">
    <source>
        <dbReference type="Proteomes" id="UP000809137"/>
    </source>
</evidence>
<dbReference type="SMART" id="SM00448">
    <property type="entry name" value="REC"/>
    <property type="match status" value="1"/>
</dbReference>
<keyword evidence="6 9" id="KW-0238">DNA-binding</keyword>
<dbReference type="Gene3D" id="3.40.50.2300">
    <property type="match status" value="1"/>
</dbReference>
<feature type="modified residue" description="4-aspartylphosphate" evidence="10">
    <location>
        <position position="56"/>
    </location>
</feature>
<evidence type="ECO:0000259" key="11">
    <source>
        <dbReference type="PROSITE" id="PS50110"/>
    </source>
</evidence>
<dbReference type="InterPro" id="IPR011006">
    <property type="entry name" value="CheY-like_superfamily"/>
</dbReference>
<dbReference type="GeneID" id="84691044"/>
<evidence type="ECO:0000256" key="6">
    <source>
        <dbReference type="ARBA" id="ARBA00023125"/>
    </source>
</evidence>
<keyword evidence="4 9" id="KW-0902">Two-component regulatory system</keyword>